<dbReference type="AlphaFoldDB" id="A0A4Q0XY73"/>
<dbReference type="OrthoDB" id="5515229at2"/>
<dbReference type="CDD" id="cd03214">
    <property type="entry name" value="ABC_Iron-Siderophores_B12_Hemin"/>
    <property type="match status" value="1"/>
</dbReference>
<dbReference type="Pfam" id="PF00005">
    <property type="entry name" value="ABC_tran"/>
    <property type="match status" value="1"/>
</dbReference>
<evidence type="ECO:0000256" key="4">
    <source>
        <dbReference type="ARBA" id="ARBA00022840"/>
    </source>
</evidence>
<keyword evidence="3" id="KW-0547">Nucleotide-binding</keyword>
<dbReference type="PROSITE" id="PS00211">
    <property type="entry name" value="ABC_TRANSPORTER_1"/>
    <property type="match status" value="1"/>
</dbReference>
<evidence type="ECO:0000256" key="1">
    <source>
        <dbReference type="ARBA" id="ARBA00005417"/>
    </source>
</evidence>
<evidence type="ECO:0000313" key="6">
    <source>
        <dbReference type="EMBL" id="RXJ62630.1"/>
    </source>
</evidence>
<dbReference type="PANTHER" id="PTHR42734">
    <property type="entry name" value="METAL TRANSPORT SYSTEM ATP-BINDING PROTEIN TM_0124-RELATED"/>
    <property type="match status" value="1"/>
</dbReference>
<dbReference type="SMART" id="SM00382">
    <property type="entry name" value="AAA"/>
    <property type="match status" value="1"/>
</dbReference>
<dbReference type="PROSITE" id="PS50893">
    <property type="entry name" value="ABC_TRANSPORTER_2"/>
    <property type="match status" value="1"/>
</dbReference>
<protein>
    <recommendedName>
        <fullName evidence="5">ABC transporter domain-containing protein</fullName>
    </recommendedName>
</protein>
<dbReference type="FunFam" id="3.40.50.300:FF:000134">
    <property type="entry name" value="Iron-enterobactin ABC transporter ATP-binding protein"/>
    <property type="match status" value="1"/>
</dbReference>
<dbReference type="InterPro" id="IPR003439">
    <property type="entry name" value="ABC_transporter-like_ATP-bd"/>
</dbReference>
<name>A0A4Q0XY73_9BACT</name>
<dbReference type="InterPro" id="IPR003593">
    <property type="entry name" value="AAA+_ATPase"/>
</dbReference>
<accession>A0A4Q0XY73</accession>
<evidence type="ECO:0000313" key="7">
    <source>
        <dbReference type="Proteomes" id="UP000290191"/>
    </source>
</evidence>
<dbReference type="Proteomes" id="UP000290191">
    <property type="component" value="Unassembled WGS sequence"/>
</dbReference>
<gene>
    <name evidence="6" type="ORF">CRV06_09185</name>
</gene>
<keyword evidence="7" id="KW-1185">Reference proteome</keyword>
<evidence type="ECO:0000259" key="5">
    <source>
        <dbReference type="PROSITE" id="PS50893"/>
    </source>
</evidence>
<reference evidence="6 7" key="1">
    <citation type="submission" date="2017-10" db="EMBL/GenBank/DDBJ databases">
        <title>Genomics of the genus Arcobacter.</title>
        <authorList>
            <person name="Perez-Cataluna A."/>
            <person name="Figueras M.J."/>
        </authorList>
    </citation>
    <scope>NUCLEOTIDE SEQUENCE [LARGE SCALE GENOMIC DNA]</scope>
    <source>
        <strain evidence="6 7">DSM 24636</strain>
    </source>
</reference>
<keyword evidence="4" id="KW-0067">ATP-binding</keyword>
<dbReference type="Gene3D" id="3.40.50.300">
    <property type="entry name" value="P-loop containing nucleotide triphosphate hydrolases"/>
    <property type="match status" value="1"/>
</dbReference>
<dbReference type="InterPro" id="IPR027417">
    <property type="entry name" value="P-loop_NTPase"/>
</dbReference>
<dbReference type="InterPro" id="IPR017871">
    <property type="entry name" value="ABC_transporter-like_CS"/>
</dbReference>
<comment type="caution">
    <text evidence="6">The sequence shown here is derived from an EMBL/GenBank/DDBJ whole genome shotgun (WGS) entry which is preliminary data.</text>
</comment>
<evidence type="ECO:0000256" key="2">
    <source>
        <dbReference type="ARBA" id="ARBA00022448"/>
    </source>
</evidence>
<evidence type="ECO:0000256" key="3">
    <source>
        <dbReference type="ARBA" id="ARBA00022741"/>
    </source>
</evidence>
<sequence length="264" mass="30647">MQEFPYFYLFLLKGRYVIKTENLNYFLKNRQILKDISLNSVNGDITAIIGPNGAGKSTFLKLLRKFITQTSGEILIAKKRVEQYNNKELAKLISYLPQTTKAVPCSVEDCILLGRKPHMRFFPKKEDYIKCEDIIKELHLNDFKKKNVLNLSGGEFQKVLIARSLVQEGDILFLDEPINHLDIKNQLEIMDITKKMTKQRVLTTFVVLHDLNLAFKYANKILLLKNGEKVFYGEKEQLKEDTLSTAYEVELNLIDFKGEKKVIY</sequence>
<keyword evidence="2" id="KW-0813">Transport</keyword>
<dbReference type="PANTHER" id="PTHR42734:SF6">
    <property type="entry name" value="MOLYBDATE IMPORT ATP-BINDING PROTEIN MOLC"/>
    <property type="match status" value="1"/>
</dbReference>
<dbReference type="SUPFAM" id="SSF52540">
    <property type="entry name" value="P-loop containing nucleoside triphosphate hydrolases"/>
    <property type="match status" value="1"/>
</dbReference>
<proteinExistence type="inferred from homology"/>
<feature type="domain" description="ABC transporter" evidence="5">
    <location>
        <begin position="18"/>
        <end position="251"/>
    </location>
</feature>
<organism evidence="6 7">
    <name type="scientific">Halarcobacter anaerophilus</name>
    <dbReference type="NCBI Taxonomy" id="877500"/>
    <lineage>
        <taxon>Bacteria</taxon>
        <taxon>Pseudomonadati</taxon>
        <taxon>Campylobacterota</taxon>
        <taxon>Epsilonproteobacteria</taxon>
        <taxon>Campylobacterales</taxon>
        <taxon>Arcobacteraceae</taxon>
        <taxon>Halarcobacter</taxon>
    </lineage>
</organism>
<dbReference type="STRING" id="877500.GCA_000935065_02081"/>
<dbReference type="InterPro" id="IPR050153">
    <property type="entry name" value="Metal_Ion_Import_ABC"/>
</dbReference>
<dbReference type="EMBL" id="PDKO01000007">
    <property type="protein sequence ID" value="RXJ62630.1"/>
    <property type="molecule type" value="Genomic_DNA"/>
</dbReference>
<comment type="similarity">
    <text evidence="1">Belongs to the ABC transporter superfamily.</text>
</comment>
<dbReference type="GO" id="GO:0016887">
    <property type="term" value="F:ATP hydrolysis activity"/>
    <property type="evidence" value="ECO:0007669"/>
    <property type="project" value="InterPro"/>
</dbReference>
<dbReference type="GO" id="GO:0005524">
    <property type="term" value="F:ATP binding"/>
    <property type="evidence" value="ECO:0007669"/>
    <property type="project" value="UniProtKB-KW"/>
</dbReference>